<sequence length="101" mass="11374">MVRMTLIKQKQMDGWMWSSDFMDALGWLLVLVWRVRADEALAIGYTIKLALIETDSLEVVGMLTQIGVNRSIYGTMIQDLKNMLKTYFLGNEGPMGAAIGE</sequence>
<evidence type="ECO:0000313" key="2">
    <source>
        <dbReference type="Proteomes" id="UP000006591"/>
    </source>
</evidence>
<dbReference type="HOGENOM" id="CLU_2531430_0_0_1"/>
<keyword evidence="2" id="KW-1185">Reference proteome</keyword>
<proteinExistence type="predicted"/>
<dbReference type="OMA" id="VRMTLIK"/>
<evidence type="ECO:0000313" key="1">
    <source>
        <dbReference type="EnsemblPlants" id="ONIVA03G31480.1"/>
    </source>
</evidence>
<dbReference type="Gramene" id="ONIVA03G31480.1">
    <property type="protein sequence ID" value="ONIVA03G31480.1"/>
    <property type="gene ID" value="ONIVA03G31480"/>
</dbReference>
<dbReference type="AlphaFoldDB" id="A0A0E0GS47"/>
<reference evidence="1" key="2">
    <citation type="submission" date="2018-04" db="EMBL/GenBank/DDBJ databases">
        <title>OnivRS2 (Oryza nivara Reference Sequence Version 2).</title>
        <authorList>
            <person name="Zhang J."/>
            <person name="Kudrna D."/>
            <person name="Lee S."/>
            <person name="Talag J."/>
            <person name="Rajasekar S."/>
            <person name="Welchert J."/>
            <person name="Hsing Y.-I."/>
            <person name="Wing R.A."/>
        </authorList>
    </citation>
    <scope>NUCLEOTIDE SEQUENCE [LARGE SCALE GENOMIC DNA]</scope>
    <source>
        <strain evidence="1">SL10</strain>
    </source>
</reference>
<protein>
    <submittedName>
        <fullName evidence="1">Uncharacterized protein</fullName>
    </submittedName>
</protein>
<name>A0A0E0GS47_ORYNI</name>
<dbReference type="Proteomes" id="UP000006591">
    <property type="component" value="Chromosome 3"/>
</dbReference>
<reference evidence="1" key="1">
    <citation type="submission" date="2015-04" db="UniProtKB">
        <authorList>
            <consortium name="EnsemblPlants"/>
        </authorList>
    </citation>
    <scope>IDENTIFICATION</scope>
    <source>
        <strain evidence="1">SL10</strain>
    </source>
</reference>
<organism evidence="1">
    <name type="scientific">Oryza nivara</name>
    <name type="common">Indian wild rice</name>
    <name type="synonym">Oryza sativa f. spontanea</name>
    <dbReference type="NCBI Taxonomy" id="4536"/>
    <lineage>
        <taxon>Eukaryota</taxon>
        <taxon>Viridiplantae</taxon>
        <taxon>Streptophyta</taxon>
        <taxon>Embryophyta</taxon>
        <taxon>Tracheophyta</taxon>
        <taxon>Spermatophyta</taxon>
        <taxon>Magnoliopsida</taxon>
        <taxon>Liliopsida</taxon>
        <taxon>Poales</taxon>
        <taxon>Poaceae</taxon>
        <taxon>BOP clade</taxon>
        <taxon>Oryzoideae</taxon>
        <taxon>Oryzeae</taxon>
        <taxon>Oryzinae</taxon>
        <taxon>Oryza</taxon>
    </lineage>
</organism>
<accession>A0A0E0GS47</accession>
<dbReference type="EnsemblPlants" id="ONIVA03G31480.1">
    <property type="protein sequence ID" value="ONIVA03G31480.1"/>
    <property type="gene ID" value="ONIVA03G31480"/>
</dbReference>